<dbReference type="OrthoDB" id="1137644at2"/>
<sequence length="304" mass="35652">MVKNVEFCTRKMGHLHEEMIKKISLKPIHMRNKSNLLVTLLISVVFTLGSCKKEKSALLADHLLEIKEKKQLEAKATTTLVNSTVNSDNKVLENKVTTKSFYKNEDNYVIDYRYPVLDTKQNPSYKVFNDFITDQYLDYKLSVKDIINKQKLSCQIGYDNTERFKRLVDYKVYANNPKVLSVLLYKANHYTKENQYSYLFKTLNFDPIKGAFISFESMFRPGAEKEVFKLVSKALKEKIENDDNYQQCQELKYDTFLTYKDNFVIDKNTIKFYFDDCVICPVYSGNYFVEISRSSTLDILNTDF</sequence>
<dbReference type="AlphaFoldDB" id="A0A1M6B1W6"/>
<evidence type="ECO:0000313" key="2">
    <source>
        <dbReference type="EMBL" id="SHI42706.1"/>
    </source>
</evidence>
<dbReference type="Gene3D" id="3.30.565.40">
    <property type="entry name" value="Fervidobacterium nodosum Rt17-B1 like"/>
    <property type="match status" value="1"/>
</dbReference>
<evidence type="ECO:0000313" key="3">
    <source>
        <dbReference type="Proteomes" id="UP000184432"/>
    </source>
</evidence>
<organism evidence="2 3">
    <name type="scientific">Aquimarina spongiae</name>
    <dbReference type="NCBI Taxonomy" id="570521"/>
    <lineage>
        <taxon>Bacteria</taxon>
        <taxon>Pseudomonadati</taxon>
        <taxon>Bacteroidota</taxon>
        <taxon>Flavobacteriia</taxon>
        <taxon>Flavobacteriales</taxon>
        <taxon>Flavobacteriaceae</taxon>
        <taxon>Aquimarina</taxon>
    </lineage>
</organism>
<name>A0A1M6B1W6_9FLAO</name>
<evidence type="ECO:0000259" key="1">
    <source>
        <dbReference type="Pfam" id="PF11738"/>
    </source>
</evidence>
<dbReference type="InterPro" id="IPR021729">
    <property type="entry name" value="DUF3298"/>
</dbReference>
<dbReference type="InterPro" id="IPR037126">
    <property type="entry name" value="PdaC/RsiV-like_sf"/>
</dbReference>
<dbReference type="EMBL" id="FQYP01000001">
    <property type="protein sequence ID" value="SHI42706.1"/>
    <property type="molecule type" value="Genomic_DNA"/>
</dbReference>
<protein>
    <recommendedName>
        <fullName evidence="1">DUF3298 domain-containing protein</fullName>
    </recommendedName>
</protein>
<dbReference type="Gene3D" id="3.90.640.20">
    <property type="entry name" value="Heat-shock cognate protein, ATPase"/>
    <property type="match status" value="1"/>
</dbReference>
<keyword evidence="3" id="KW-1185">Reference proteome</keyword>
<proteinExistence type="predicted"/>
<dbReference type="STRING" id="570521.SAMN04488508_101586"/>
<dbReference type="Pfam" id="PF11738">
    <property type="entry name" value="DUF3298"/>
    <property type="match status" value="1"/>
</dbReference>
<accession>A0A1M6B1W6</accession>
<dbReference type="Proteomes" id="UP000184432">
    <property type="component" value="Unassembled WGS sequence"/>
</dbReference>
<reference evidence="3" key="1">
    <citation type="submission" date="2016-11" db="EMBL/GenBank/DDBJ databases">
        <authorList>
            <person name="Varghese N."/>
            <person name="Submissions S."/>
        </authorList>
    </citation>
    <scope>NUCLEOTIDE SEQUENCE [LARGE SCALE GENOMIC DNA]</scope>
    <source>
        <strain evidence="3">DSM 22623</strain>
    </source>
</reference>
<feature type="domain" description="DUF3298" evidence="1">
    <location>
        <begin position="217"/>
        <end position="293"/>
    </location>
</feature>
<gene>
    <name evidence="2" type="ORF">SAMN04488508_101586</name>
</gene>